<protein>
    <submittedName>
        <fullName evidence="1">Uncharacterized protein</fullName>
    </submittedName>
</protein>
<dbReference type="KEGG" id="aot:AcetOri_orf03881"/>
<name>A0A2Z5ZJI7_9PROT</name>
<organism evidence="1 2">
    <name type="scientific">Acetobacter orientalis</name>
    <dbReference type="NCBI Taxonomy" id="146474"/>
    <lineage>
        <taxon>Bacteria</taxon>
        <taxon>Pseudomonadati</taxon>
        <taxon>Pseudomonadota</taxon>
        <taxon>Alphaproteobacteria</taxon>
        <taxon>Acetobacterales</taxon>
        <taxon>Acetobacteraceae</taxon>
        <taxon>Acetobacter</taxon>
    </lineage>
</organism>
<evidence type="ECO:0000313" key="2">
    <source>
        <dbReference type="Proteomes" id="UP000270034"/>
    </source>
</evidence>
<evidence type="ECO:0000313" key="1">
    <source>
        <dbReference type="EMBL" id="BBC80902.1"/>
    </source>
</evidence>
<dbReference type="EMBL" id="AP018515">
    <property type="protein sequence ID" value="BBC80902.1"/>
    <property type="molecule type" value="Genomic_DNA"/>
</dbReference>
<accession>A0A2Z5ZJI7</accession>
<dbReference type="AlphaFoldDB" id="A0A2Z5ZJI7"/>
<reference evidence="1 2" key="1">
    <citation type="submission" date="2018-02" db="EMBL/GenBank/DDBJ databases">
        <title>Acetobacter orientalis genome.</title>
        <authorList>
            <person name="Nakashima N."/>
            <person name="Tamura T."/>
        </authorList>
    </citation>
    <scope>NUCLEOTIDE SEQUENCE [LARGE SCALE GENOMIC DNA]</scope>
    <source>
        <strain evidence="1 2">FAN1</strain>
    </source>
</reference>
<dbReference type="Proteomes" id="UP000270034">
    <property type="component" value="Chromosome"/>
</dbReference>
<proteinExistence type="predicted"/>
<sequence>MSLLRRVPAKPPVVYSRNKRIERGATQHVRSMPLKGGGMP</sequence>
<gene>
    <name evidence="1" type="ORF">AcetOrient_orf03881</name>
</gene>